<proteinExistence type="predicted"/>
<dbReference type="InterPro" id="IPR013784">
    <property type="entry name" value="Carb-bd-like_fold"/>
</dbReference>
<keyword evidence="1" id="KW-0732">Signal</keyword>
<organism evidence="2 3">
    <name type="scientific">Microbacterium thalassium</name>
    <dbReference type="NCBI Taxonomy" id="362649"/>
    <lineage>
        <taxon>Bacteria</taxon>
        <taxon>Bacillati</taxon>
        <taxon>Actinomycetota</taxon>
        <taxon>Actinomycetes</taxon>
        <taxon>Micrococcales</taxon>
        <taxon>Microbacteriaceae</taxon>
        <taxon>Microbacterium</taxon>
    </lineage>
</organism>
<dbReference type="Gene3D" id="2.60.40.1120">
    <property type="entry name" value="Carboxypeptidase-like, regulatory domain"/>
    <property type="match status" value="1"/>
</dbReference>
<evidence type="ECO:0008006" key="4">
    <source>
        <dbReference type="Google" id="ProtNLM"/>
    </source>
</evidence>
<evidence type="ECO:0000256" key="1">
    <source>
        <dbReference type="SAM" id="SignalP"/>
    </source>
</evidence>
<keyword evidence="3" id="KW-1185">Reference proteome</keyword>
<sequence length="557" mass="57736">MTSASRPRTTLRALFIASVIGALLASGVPAAAQSDGGLRERPSAMWGARERVEGVTEAALALAEGQPSAGAPSDGVLRGSVVDAQGAPAANVAVSAFAVTAEESGRLFEHVATVRTDSSGAYGFGEPPSGAYDLFFHPIDAPDLAWGWLGGGIEPSVDAPVQVAVGPVELGVHALTPAAQIQGTVTNEYSGGPLSGIEVTVWGGDGVDPGTGVETFSRVGRQTTDAGAYAFAQLPPGSYILEYTSPSPSFVGEWWNHTQSFEAASALRLAAGDIVAADAELRPRVDLGTVSISGTPTVGITLKATHKTASTSSYAYQWYADDAAIAGAKSATLKLTSAHEHKRITVRVTGTNPHALSSSAISASTPKVMLTTTIKITGKRAIAQDVYSEYTRYTLSVARGTWTSGATVTYQWYADGAAISGANGTSYTLRVDDVGKRITVKVTAKKDGYATVTRTAPTTTRIAQIGTPTFMGPVYAGSPLSNYGWGDWTSGAKKTFRVYVDGTLVDSATTTGSFPKLYADIPDWAVGKPVTLTITGSLSGYTTYTASATSAPVLPRR</sequence>
<dbReference type="SUPFAM" id="SSF49464">
    <property type="entry name" value="Carboxypeptidase regulatory domain-like"/>
    <property type="match status" value="1"/>
</dbReference>
<dbReference type="RefSeq" id="WP_184751591.1">
    <property type="nucleotide sequence ID" value="NZ_BAAAJR010000001.1"/>
</dbReference>
<evidence type="ECO:0000313" key="2">
    <source>
        <dbReference type="EMBL" id="MBB6392535.1"/>
    </source>
</evidence>
<dbReference type="AlphaFoldDB" id="A0A7X0KVS1"/>
<protein>
    <recommendedName>
        <fullName evidence="4">Alpha-amylase</fullName>
    </recommendedName>
</protein>
<comment type="caution">
    <text evidence="2">The sequence shown here is derived from an EMBL/GenBank/DDBJ whole genome shotgun (WGS) entry which is preliminary data.</text>
</comment>
<dbReference type="SUPFAM" id="SSF49452">
    <property type="entry name" value="Starch-binding domain-like"/>
    <property type="match status" value="1"/>
</dbReference>
<dbReference type="GO" id="GO:0030246">
    <property type="term" value="F:carbohydrate binding"/>
    <property type="evidence" value="ECO:0007669"/>
    <property type="project" value="InterPro"/>
</dbReference>
<feature type="chain" id="PRO_5031546599" description="Alpha-amylase" evidence="1">
    <location>
        <begin position="33"/>
        <end position="557"/>
    </location>
</feature>
<name>A0A7X0KVS1_9MICO</name>
<reference evidence="2 3" key="1">
    <citation type="submission" date="2020-08" db="EMBL/GenBank/DDBJ databases">
        <title>Sequencing the genomes of 1000 actinobacteria strains.</title>
        <authorList>
            <person name="Klenk H.-P."/>
        </authorList>
    </citation>
    <scope>NUCLEOTIDE SEQUENCE [LARGE SCALE GENOMIC DNA]</scope>
    <source>
        <strain evidence="2 3">DSM 12511</strain>
    </source>
</reference>
<gene>
    <name evidence="2" type="ORF">HD594_002848</name>
</gene>
<feature type="signal peptide" evidence="1">
    <location>
        <begin position="1"/>
        <end position="32"/>
    </location>
</feature>
<accession>A0A7X0KVS1</accession>
<dbReference type="Gene3D" id="2.60.40.2700">
    <property type="match status" value="2"/>
</dbReference>
<evidence type="ECO:0000313" key="3">
    <source>
        <dbReference type="Proteomes" id="UP000537775"/>
    </source>
</evidence>
<dbReference type="InterPro" id="IPR008969">
    <property type="entry name" value="CarboxyPept-like_regulatory"/>
</dbReference>
<dbReference type="Proteomes" id="UP000537775">
    <property type="component" value="Unassembled WGS sequence"/>
</dbReference>
<dbReference type="EMBL" id="JACHML010000001">
    <property type="protein sequence ID" value="MBB6392535.1"/>
    <property type="molecule type" value="Genomic_DNA"/>
</dbReference>